<dbReference type="Gene3D" id="3.40.50.2020">
    <property type="match status" value="1"/>
</dbReference>
<organism evidence="2 3">
    <name type="scientific">Mycolicibacterium grossiae</name>
    <dbReference type="NCBI Taxonomy" id="1552759"/>
    <lineage>
        <taxon>Bacteria</taxon>
        <taxon>Bacillati</taxon>
        <taxon>Actinomycetota</taxon>
        <taxon>Actinomycetes</taxon>
        <taxon>Mycobacteriales</taxon>
        <taxon>Mycobacteriaceae</taxon>
        <taxon>Mycolicibacterium</taxon>
    </lineage>
</organism>
<dbReference type="Pfam" id="PF00156">
    <property type="entry name" value="Pribosyltran"/>
    <property type="match status" value="1"/>
</dbReference>
<sequence>MARAATERPFRDRRDAGRTLARLLGAYRGRDVVVLALPRGGVPVGLEVALALDAPLDVFVVRKLGVPHRNELAMGAIASGGASVRNEELILGLGIDAAAFFTAVARESAELRRREQAYRGDRPPLDLSGRTAVLVDDGIATGATTRVALQAVRRRRPAGVVVAVPVAPATVVTALCADADDVVCAVTPPDFRAVGQVYADFRQVDDDEVRTALAAAPGGG</sequence>
<keyword evidence="2" id="KW-0808">Transferase</keyword>
<evidence type="ECO:0000313" key="2">
    <source>
        <dbReference type="EMBL" id="OFJ51243.1"/>
    </source>
</evidence>
<dbReference type="CDD" id="cd06223">
    <property type="entry name" value="PRTases_typeI"/>
    <property type="match status" value="1"/>
</dbReference>
<dbReference type="Gene3D" id="3.30.1310.20">
    <property type="entry name" value="PRTase-like"/>
    <property type="match status" value="1"/>
</dbReference>
<dbReference type="EMBL" id="MCHX01000073">
    <property type="protein sequence ID" value="OFJ51243.1"/>
    <property type="molecule type" value="Genomic_DNA"/>
</dbReference>
<evidence type="ECO:0000313" key="3">
    <source>
        <dbReference type="Proteomes" id="UP000178953"/>
    </source>
</evidence>
<dbReference type="InterPro" id="IPR029057">
    <property type="entry name" value="PRTase-like"/>
</dbReference>
<dbReference type="RefSeq" id="WP_070355527.1">
    <property type="nucleotide sequence ID" value="NZ_CP043474.1"/>
</dbReference>
<keyword evidence="3" id="KW-1185">Reference proteome</keyword>
<proteinExistence type="predicted"/>
<feature type="domain" description="Phosphoribosyltransferase" evidence="1">
    <location>
        <begin position="16"/>
        <end position="170"/>
    </location>
</feature>
<gene>
    <name evidence="2" type="ORF">BEL07_23770</name>
</gene>
<protein>
    <submittedName>
        <fullName evidence="2">Phosphoribosyl transferase</fullName>
    </submittedName>
</protein>
<reference evidence="2 3" key="1">
    <citation type="submission" date="2016-09" db="EMBL/GenBank/DDBJ databases">
        <title>genome sequence of Mycobacterium sp. 739 SCH.</title>
        <authorList>
            <person name="Greninger A.L."/>
            <person name="Qin X."/>
            <person name="Jerome K."/>
            <person name="Vora S."/>
            <person name="Quinn K."/>
        </authorList>
    </citation>
    <scope>NUCLEOTIDE SEQUENCE [LARGE SCALE GENOMIC DNA]</scope>
    <source>
        <strain evidence="2 3">SCH</strain>
    </source>
</reference>
<dbReference type="AlphaFoldDB" id="A0A1E8PY65"/>
<dbReference type="OrthoDB" id="9810066at2"/>
<dbReference type="InterPro" id="IPR000836">
    <property type="entry name" value="PRTase_dom"/>
</dbReference>
<dbReference type="Proteomes" id="UP000178953">
    <property type="component" value="Unassembled WGS sequence"/>
</dbReference>
<evidence type="ECO:0000259" key="1">
    <source>
        <dbReference type="Pfam" id="PF00156"/>
    </source>
</evidence>
<accession>A0A1E8PY65</accession>
<name>A0A1E8PY65_9MYCO</name>
<dbReference type="SUPFAM" id="SSF53271">
    <property type="entry name" value="PRTase-like"/>
    <property type="match status" value="1"/>
</dbReference>
<dbReference type="GO" id="GO:0016740">
    <property type="term" value="F:transferase activity"/>
    <property type="evidence" value="ECO:0007669"/>
    <property type="project" value="UniProtKB-KW"/>
</dbReference>
<comment type="caution">
    <text evidence="2">The sequence shown here is derived from an EMBL/GenBank/DDBJ whole genome shotgun (WGS) entry which is preliminary data.</text>
</comment>